<organism evidence="2 3">
    <name type="scientific">Micromonospora nigra</name>
    <dbReference type="NCBI Taxonomy" id="145857"/>
    <lineage>
        <taxon>Bacteria</taxon>
        <taxon>Bacillati</taxon>
        <taxon>Actinomycetota</taxon>
        <taxon>Actinomycetes</taxon>
        <taxon>Micromonosporales</taxon>
        <taxon>Micromonosporaceae</taxon>
        <taxon>Micromonospora</taxon>
    </lineage>
</organism>
<dbReference type="Gene3D" id="3.10.180.10">
    <property type="entry name" value="2,3-Dihydroxybiphenyl 1,2-Dioxygenase, domain 1"/>
    <property type="match status" value="2"/>
</dbReference>
<accession>A0A1C6S448</accession>
<dbReference type="STRING" id="145857.GA0070616_2883"/>
<dbReference type="AlphaFoldDB" id="A0A1C6S448"/>
<dbReference type="CDD" id="cd07247">
    <property type="entry name" value="SgaA_N_like"/>
    <property type="match status" value="1"/>
</dbReference>
<dbReference type="SUPFAM" id="SSF54593">
    <property type="entry name" value="Glyoxalase/Bleomycin resistance protein/Dihydroxybiphenyl dioxygenase"/>
    <property type="match status" value="2"/>
</dbReference>
<reference evidence="2 3" key="1">
    <citation type="submission" date="2016-06" db="EMBL/GenBank/DDBJ databases">
        <authorList>
            <person name="Kjaerup R.B."/>
            <person name="Dalgaard T.S."/>
            <person name="Juul-Madsen H.R."/>
        </authorList>
    </citation>
    <scope>NUCLEOTIDE SEQUENCE [LARGE SCALE GENOMIC DNA]</scope>
    <source>
        <strain evidence="2 3">DSM 43818</strain>
    </source>
</reference>
<dbReference type="InterPro" id="IPR004360">
    <property type="entry name" value="Glyas_Fos-R_dOase_dom"/>
</dbReference>
<dbReference type="PANTHER" id="PTHR33993">
    <property type="entry name" value="GLYOXALASE-RELATED"/>
    <property type="match status" value="1"/>
</dbReference>
<evidence type="ECO:0000259" key="1">
    <source>
        <dbReference type="PROSITE" id="PS51819"/>
    </source>
</evidence>
<keyword evidence="3" id="KW-1185">Reference proteome</keyword>
<proteinExistence type="predicted"/>
<dbReference type="InterPro" id="IPR037523">
    <property type="entry name" value="VOC_core"/>
</dbReference>
<dbReference type="InterPro" id="IPR029068">
    <property type="entry name" value="Glyas_Bleomycin-R_OHBP_Dase"/>
</dbReference>
<evidence type="ECO:0000313" key="2">
    <source>
        <dbReference type="EMBL" id="SCL24251.1"/>
    </source>
</evidence>
<dbReference type="InterPro" id="IPR052164">
    <property type="entry name" value="Anthracycline_SecMetBiosynth"/>
</dbReference>
<sequence length="277" mass="29170">MPEGARPVGATPAPRGVDVSTVPPGTPCWVDLATPGLDEARRFYPELFGWTGRVDPEPEAGGYTVFLLSGRAVAGAGPPAVPDQEPIWSTYVATDDANLVVGRVRRAGGQVVVPPFPVFDRGRMAVFADPAGAAFSVWQPMTFGGTEMSDRPGTMSWTELVTPDPEGAKEFYGLVFGWQPYDERPGPGTYAAWRLGDRVVARMVSPPAGGSPLDGPAYWSVSFAVADADATAARAAEQGGTILVPPRPVPTGRQAVLRDPEGALFAVTTHPTPSRQG</sequence>
<name>A0A1C6S448_9ACTN</name>
<feature type="domain" description="VOC" evidence="1">
    <location>
        <begin position="26"/>
        <end position="140"/>
    </location>
</feature>
<feature type="domain" description="VOC" evidence="1">
    <location>
        <begin position="154"/>
        <end position="270"/>
    </location>
</feature>
<dbReference type="Pfam" id="PF00903">
    <property type="entry name" value="Glyoxalase"/>
    <property type="match status" value="2"/>
</dbReference>
<dbReference type="PROSITE" id="PS51819">
    <property type="entry name" value="VOC"/>
    <property type="match status" value="2"/>
</dbReference>
<evidence type="ECO:0000313" key="3">
    <source>
        <dbReference type="Proteomes" id="UP000199699"/>
    </source>
</evidence>
<dbReference type="EMBL" id="FMHT01000003">
    <property type="protein sequence ID" value="SCL24251.1"/>
    <property type="molecule type" value="Genomic_DNA"/>
</dbReference>
<dbReference type="PANTHER" id="PTHR33993:SF14">
    <property type="entry name" value="GB|AAF24581.1"/>
    <property type="match status" value="1"/>
</dbReference>
<gene>
    <name evidence="2" type="ORF">GA0070616_2883</name>
</gene>
<protein>
    <recommendedName>
        <fullName evidence="1">VOC domain-containing protein</fullName>
    </recommendedName>
</protein>
<dbReference type="Proteomes" id="UP000199699">
    <property type="component" value="Unassembled WGS sequence"/>
</dbReference>